<accession>A0A7W4VJ31</accession>
<evidence type="ECO:0000313" key="1">
    <source>
        <dbReference type="EMBL" id="MBB3017700.1"/>
    </source>
</evidence>
<sequence>MNEAERIGANPEYLSIGTMLKARPSEEGGERFIYLEAAREGVDQQNECVLAKALGDSAEHFLKFGNIDIDHKTMPVIAKAYGLTLAEAQSHEIGTPEDVQVDGKSVLVKARLYRGDTPLAANANMVWDSMTKLNPPKRWYASVGGATLAKAAGIDPATKNRVEFVTKVRWSNLAISQQPVNQHVSPVSTIPFGALAKCWTAEGFNMAKALEASFATDAAAKTGGAALGMQSLDTGSNQPVSYYDFRNKLADALQGSLVGQNMHAMIDHAVQEFSLSPDEAAEWVDRFLSDLKSSLSKRS</sequence>
<dbReference type="EMBL" id="JACHWB010000001">
    <property type="protein sequence ID" value="MBB3017700.1"/>
    <property type="molecule type" value="Genomic_DNA"/>
</dbReference>
<name>A0A7W4VJ31_9HYPH</name>
<organism evidence="1 2">
    <name type="scientific">Microvirga lupini</name>
    <dbReference type="NCBI Taxonomy" id="420324"/>
    <lineage>
        <taxon>Bacteria</taxon>
        <taxon>Pseudomonadati</taxon>
        <taxon>Pseudomonadota</taxon>
        <taxon>Alphaproteobacteria</taxon>
        <taxon>Hyphomicrobiales</taxon>
        <taxon>Methylobacteriaceae</taxon>
        <taxon>Microvirga</taxon>
    </lineage>
</organism>
<gene>
    <name evidence="1" type="ORF">FHR70_000740</name>
</gene>
<proteinExistence type="predicted"/>
<reference evidence="1 2" key="1">
    <citation type="submission" date="2020-08" db="EMBL/GenBank/DDBJ databases">
        <title>The Agave Microbiome: Exploring the role of microbial communities in plant adaptations to desert environments.</title>
        <authorList>
            <person name="Partida-Martinez L.P."/>
        </authorList>
    </citation>
    <scope>NUCLEOTIDE SEQUENCE [LARGE SCALE GENOMIC DNA]</scope>
    <source>
        <strain evidence="1 2">AT3.9</strain>
    </source>
</reference>
<dbReference type="Proteomes" id="UP000532010">
    <property type="component" value="Unassembled WGS sequence"/>
</dbReference>
<evidence type="ECO:0000313" key="2">
    <source>
        <dbReference type="Proteomes" id="UP000532010"/>
    </source>
</evidence>
<dbReference type="AlphaFoldDB" id="A0A7W4VJ31"/>
<keyword evidence="2" id="KW-1185">Reference proteome</keyword>
<dbReference type="RefSeq" id="WP_183447201.1">
    <property type="nucleotide sequence ID" value="NZ_JACHWB010000001.1"/>
</dbReference>
<protein>
    <submittedName>
        <fullName evidence="1">Uncharacterized protein</fullName>
    </submittedName>
</protein>
<comment type="caution">
    <text evidence="1">The sequence shown here is derived from an EMBL/GenBank/DDBJ whole genome shotgun (WGS) entry which is preliminary data.</text>
</comment>